<evidence type="ECO:0000256" key="10">
    <source>
        <dbReference type="RuleBase" id="RU363032"/>
    </source>
</evidence>
<keyword evidence="6 10" id="KW-0812">Transmembrane</keyword>
<comment type="subcellular location">
    <subcellularLocation>
        <location evidence="2">Cell inner membrane</location>
        <topology evidence="2">Multi-pass membrane protein</topology>
    </subcellularLocation>
    <subcellularLocation>
        <location evidence="10">Cell membrane</location>
        <topology evidence="10">Multi-pass membrane protein</topology>
    </subcellularLocation>
</comment>
<dbReference type="PANTHER" id="PTHR30614">
    <property type="entry name" value="MEMBRANE COMPONENT OF AMINO ACID ABC TRANSPORTER"/>
    <property type="match status" value="1"/>
</dbReference>
<protein>
    <recommendedName>
        <fullName evidence="11">ABC transmembrane type-1 domain-containing protein</fullName>
    </recommendedName>
</protein>
<keyword evidence="7" id="KW-0029">Amino-acid transport</keyword>
<name>A0A1L4D016_9BACT</name>
<dbReference type="CDD" id="cd06261">
    <property type="entry name" value="TM_PBP2"/>
    <property type="match status" value="1"/>
</dbReference>
<dbReference type="KEGG" id="saqi:AXG55_06385"/>
<dbReference type="AlphaFoldDB" id="A0A1L4D016"/>
<evidence type="ECO:0000313" key="12">
    <source>
        <dbReference type="EMBL" id="APJ03553.1"/>
    </source>
</evidence>
<dbReference type="SUPFAM" id="SSF161098">
    <property type="entry name" value="MetI-like"/>
    <property type="match status" value="1"/>
</dbReference>
<evidence type="ECO:0000313" key="13">
    <source>
        <dbReference type="Proteomes" id="UP000184731"/>
    </source>
</evidence>
<evidence type="ECO:0000256" key="3">
    <source>
        <dbReference type="ARBA" id="ARBA00010072"/>
    </source>
</evidence>
<dbReference type="GO" id="GO:0006865">
    <property type="term" value="P:amino acid transport"/>
    <property type="evidence" value="ECO:0007669"/>
    <property type="project" value="UniProtKB-KW"/>
</dbReference>
<keyword evidence="13" id="KW-1185">Reference proteome</keyword>
<dbReference type="InterPro" id="IPR010065">
    <property type="entry name" value="AA_ABC_transptr_permease_3TM"/>
</dbReference>
<evidence type="ECO:0000256" key="9">
    <source>
        <dbReference type="ARBA" id="ARBA00023136"/>
    </source>
</evidence>
<dbReference type="GO" id="GO:0022857">
    <property type="term" value="F:transmembrane transporter activity"/>
    <property type="evidence" value="ECO:0007669"/>
    <property type="project" value="InterPro"/>
</dbReference>
<dbReference type="InterPro" id="IPR000515">
    <property type="entry name" value="MetI-like"/>
</dbReference>
<sequence>MPDKKLPLYYSFLSFFVIAVILAIIVRSFYQLDYSWDFSLLGPYIWLPSTDGGGPGLFLKGLWITIKMSFEGIIFGTILGIIFGMLLTTQEKIAKFAALFYVDIFRNTPVLVQLYVAYFIVGTAFNLSGAVAGVLTMSLFCSAYVAEIFRGTIANFEKGQIDAAKALGLSPFQIARKVIAPQALRTMLPPLIGQFVSLIKDSSLLSVVAIPELTKEAQNAVTVTFRSFEIWFFIALLYFVVNTIVSSVGRYLEKKLSVSLKH</sequence>
<feature type="transmembrane region" description="Helical" evidence="10">
    <location>
        <begin position="62"/>
        <end position="87"/>
    </location>
</feature>
<comment type="similarity">
    <text evidence="3">Belongs to the binding-protein-dependent transport system permease family. HisMQ subfamily.</text>
</comment>
<dbReference type="OrthoDB" id="5292628at2"/>
<dbReference type="GO" id="GO:0043190">
    <property type="term" value="C:ATP-binding cassette (ABC) transporter complex"/>
    <property type="evidence" value="ECO:0007669"/>
    <property type="project" value="InterPro"/>
</dbReference>
<feature type="transmembrane region" description="Helical" evidence="10">
    <location>
        <begin position="230"/>
        <end position="252"/>
    </location>
</feature>
<evidence type="ECO:0000256" key="5">
    <source>
        <dbReference type="ARBA" id="ARBA00022475"/>
    </source>
</evidence>
<keyword evidence="5" id="KW-1003">Cell membrane</keyword>
<dbReference type="RefSeq" id="WP_148697292.1">
    <property type="nucleotide sequence ID" value="NZ_CP017834.1"/>
</dbReference>
<dbReference type="InterPro" id="IPR035906">
    <property type="entry name" value="MetI-like_sf"/>
</dbReference>
<feature type="transmembrane region" description="Helical" evidence="10">
    <location>
        <begin position="7"/>
        <end position="30"/>
    </location>
</feature>
<dbReference type="PANTHER" id="PTHR30614:SF20">
    <property type="entry name" value="GLUTAMINE TRANSPORT SYSTEM PERMEASE PROTEIN GLNP"/>
    <property type="match status" value="1"/>
</dbReference>
<gene>
    <name evidence="12" type="ORF">AXG55_06385</name>
</gene>
<dbReference type="EMBL" id="CP017834">
    <property type="protein sequence ID" value="APJ03553.1"/>
    <property type="molecule type" value="Genomic_DNA"/>
</dbReference>
<evidence type="ECO:0000256" key="2">
    <source>
        <dbReference type="ARBA" id="ARBA00004429"/>
    </source>
</evidence>
<accession>A0A1L4D016</accession>
<comment type="function">
    <text evidence="1">Part of the binding-protein-dependent transport system for glutamine; probably responsible for the translocation of the substrate across the membrane.</text>
</comment>
<evidence type="ECO:0000256" key="7">
    <source>
        <dbReference type="ARBA" id="ARBA00022970"/>
    </source>
</evidence>
<dbReference type="Gene3D" id="1.10.3720.10">
    <property type="entry name" value="MetI-like"/>
    <property type="match status" value="1"/>
</dbReference>
<keyword evidence="9 10" id="KW-0472">Membrane</keyword>
<dbReference type="PROSITE" id="PS50928">
    <property type="entry name" value="ABC_TM1"/>
    <property type="match status" value="1"/>
</dbReference>
<evidence type="ECO:0000256" key="4">
    <source>
        <dbReference type="ARBA" id="ARBA00022448"/>
    </source>
</evidence>
<dbReference type="STRING" id="1915309.AXG55_06385"/>
<feature type="domain" description="ABC transmembrane type-1" evidence="11">
    <location>
        <begin position="62"/>
        <end position="249"/>
    </location>
</feature>
<dbReference type="Proteomes" id="UP000184731">
    <property type="component" value="Chromosome"/>
</dbReference>
<dbReference type="Pfam" id="PF00528">
    <property type="entry name" value="BPD_transp_1"/>
    <property type="match status" value="1"/>
</dbReference>
<evidence type="ECO:0000256" key="1">
    <source>
        <dbReference type="ARBA" id="ARBA00003159"/>
    </source>
</evidence>
<evidence type="ECO:0000259" key="11">
    <source>
        <dbReference type="PROSITE" id="PS50928"/>
    </source>
</evidence>
<evidence type="ECO:0000256" key="6">
    <source>
        <dbReference type="ARBA" id="ARBA00022692"/>
    </source>
</evidence>
<organism evidence="12 13">
    <name type="scientific">Silvanigrella aquatica</name>
    <dbReference type="NCBI Taxonomy" id="1915309"/>
    <lineage>
        <taxon>Bacteria</taxon>
        <taxon>Pseudomonadati</taxon>
        <taxon>Bdellovibrionota</taxon>
        <taxon>Oligoflexia</taxon>
        <taxon>Silvanigrellales</taxon>
        <taxon>Silvanigrellaceae</taxon>
        <taxon>Silvanigrella</taxon>
    </lineage>
</organism>
<keyword evidence="8 10" id="KW-1133">Transmembrane helix</keyword>
<dbReference type="InterPro" id="IPR043429">
    <property type="entry name" value="ArtM/GltK/GlnP/TcyL/YhdX-like"/>
</dbReference>
<evidence type="ECO:0000256" key="8">
    <source>
        <dbReference type="ARBA" id="ARBA00022989"/>
    </source>
</evidence>
<dbReference type="NCBIfam" id="TIGR01726">
    <property type="entry name" value="HEQRo_perm_3TM"/>
    <property type="match status" value="1"/>
</dbReference>
<proteinExistence type="inferred from homology"/>
<reference evidence="12 13" key="1">
    <citation type="submission" date="2016-10" db="EMBL/GenBank/DDBJ databases">
        <title>Silvanigrella aquatica sp. nov., isolated from a freshwater lake located in the Black Forest, Germany, description of Silvanigrellaceae fam. nov., Silvanigrellales ord. nov., reclassification of the order Bdellovibrionales in the class Oligoflexia, reclassification of the families Bacteriovoracaceae and Halobacteriovoraceae in the new order Bacteriovoracales ord. nov., and reclassification of the family Pseudobacteriovoracaceae in the order Oligoflexiales.</title>
        <authorList>
            <person name="Hahn M.W."/>
            <person name="Schmidt J."/>
            <person name="Koll U."/>
            <person name="Rohde M."/>
            <person name="Verbag S."/>
            <person name="Pitt A."/>
            <person name="Nakai R."/>
            <person name="Naganuma T."/>
            <person name="Lang E."/>
        </authorList>
    </citation>
    <scope>NUCLEOTIDE SEQUENCE [LARGE SCALE GENOMIC DNA]</scope>
    <source>
        <strain evidence="12 13">MWH-Nonnen-W8red</strain>
    </source>
</reference>
<keyword evidence="4 10" id="KW-0813">Transport</keyword>